<dbReference type="AlphaFoldDB" id="A0A839U8R9"/>
<dbReference type="EMBL" id="JACHXN010000010">
    <property type="protein sequence ID" value="MBB3146907.1"/>
    <property type="molecule type" value="Genomic_DNA"/>
</dbReference>
<protein>
    <submittedName>
        <fullName evidence="2">Uncharacterized membrane protein YoaK (UPF0700 family)</fullName>
    </submittedName>
</protein>
<feature type="transmembrane region" description="Helical" evidence="1">
    <location>
        <begin position="117"/>
        <end position="136"/>
    </location>
</feature>
<evidence type="ECO:0000313" key="3">
    <source>
        <dbReference type="Proteomes" id="UP000554520"/>
    </source>
</evidence>
<evidence type="ECO:0000313" key="2">
    <source>
        <dbReference type="EMBL" id="MBB3146907.1"/>
    </source>
</evidence>
<feature type="transmembrane region" description="Helical" evidence="1">
    <location>
        <begin position="59"/>
        <end position="79"/>
    </location>
</feature>
<keyword evidence="1" id="KW-0812">Transmembrane</keyword>
<dbReference type="Proteomes" id="UP000554520">
    <property type="component" value="Unassembled WGS sequence"/>
</dbReference>
<keyword evidence="1" id="KW-1133">Transmembrane helix</keyword>
<dbReference type="PANTHER" id="PTHR37314">
    <property type="entry name" value="SLR0142 PROTEIN"/>
    <property type="match status" value="1"/>
</dbReference>
<feature type="transmembrane region" description="Helical" evidence="1">
    <location>
        <begin position="91"/>
        <end position="111"/>
    </location>
</feature>
<dbReference type="Pfam" id="PF06912">
    <property type="entry name" value="DUF1275"/>
    <property type="match status" value="1"/>
</dbReference>
<comment type="caution">
    <text evidence="2">The sequence shown here is derived from an EMBL/GenBank/DDBJ whole genome shotgun (WGS) entry which is preliminary data.</text>
</comment>
<sequence>MLIQEGASRTTRIDLMLAAILSFVAGTVNSAGYFAFGYFSANMTGNVSLISDHISLGQFLVAAAFASIVVLFILGASLFIQLGKRNNWRRVYALTLFAEACLLLIVGALDIHGSGPLIGTMIVGILSFTMGIQNAASTRISTGRVRTHTHLWSGNRYRRRTGDLVAFTQR</sequence>
<accession>A0A839U8R9</accession>
<dbReference type="PANTHER" id="PTHR37314:SF4">
    <property type="entry name" value="UPF0700 TRANSMEMBRANE PROTEIN YOAK"/>
    <property type="match status" value="1"/>
</dbReference>
<feature type="transmembrane region" description="Helical" evidence="1">
    <location>
        <begin position="15"/>
        <end position="39"/>
    </location>
</feature>
<keyword evidence="1" id="KW-0472">Membrane</keyword>
<organism evidence="2 3">
    <name type="scientific">Phyllobacterium trifolii</name>
    <dbReference type="NCBI Taxonomy" id="300193"/>
    <lineage>
        <taxon>Bacteria</taxon>
        <taxon>Pseudomonadati</taxon>
        <taxon>Pseudomonadota</taxon>
        <taxon>Alphaproteobacteria</taxon>
        <taxon>Hyphomicrobiales</taxon>
        <taxon>Phyllobacteriaceae</taxon>
        <taxon>Phyllobacterium</taxon>
    </lineage>
</organism>
<name>A0A839U8R9_9HYPH</name>
<dbReference type="InterPro" id="IPR010699">
    <property type="entry name" value="DUF1275"/>
</dbReference>
<reference evidence="2 3" key="1">
    <citation type="submission" date="2020-08" db="EMBL/GenBank/DDBJ databases">
        <title>Genomic Encyclopedia of Type Strains, Phase III (KMG-III): the genomes of soil and plant-associated and newly described type strains.</title>
        <authorList>
            <person name="Whitman W."/>
        </authorList>
    </citation>
    <scope>NUCLEOTIDE SEQUENCE [LARGE SCALE GENOMIC DNA]</scope>
    <source>
        <strain evidence="2 3">CECT 7015</strain>
    </source>
</reference>
<keyword evidence="3" id="KW-1185">Reference proteome</keyword>
<evidence type="ECO:0000256" key="1">
    <source>
        <dbReference type="SAM" id="Phobius"/>
    </source>
</evidence>
<gene>
    <name evidence="2" type="ORF">FHS21_003323</name>
</gene>
<dbReference type="RefSeq" id="WP_183662865.1">
    <property type="nucleotide sequence ID" value="NZ_JACHXN010000010.1"/>
</dbReference>
<proteinExistence type="predicted"/>